<sequence>METLVVAHHRSHHRFNNPVCGPTKFDSFDSSSPEIYTGISCRAAYQSGAGLLPTPLKSFSTPVAKNALSAPLSPKTPSPYFVKNQKGSKGSVKIGTAPIPIKMNFENKEREYRFSERWAGPTYSNSPPPSSLPLPKFSMRPKRTVSLDLPSMVSEIDLHPIAKSAPASPTRWNCPSPNDLFDNADSATKTLRRILNLDISSD</sequence>
<dbReference type="Pfam" id="PF15365">
    <property type="entry name" value="PNRC"/>
    <property type="match status" value="1"/>
</dbReference>
<dbReference type="AlphaFoldDB" id="A0A022RKE8"/>
<name>A0A022RKE8_ERYGU</name>
<organism evidence="1 2">
    <name type="scientific">Erythranthe guttata</name>
    <name type="common">Yellow monkey flower</name>
    <name type="synonym">Mimulus guttatus</name>
    <dbReference type="NCBI Taxonomy" id="4155"/>
    <lineage>
        <taxon>Eukaryota</taxon>
        <taxon>Viridiplantae</taxon>
        <taxon>Streptophyta</taxon>
        <taxon>Embryophyta</taxon>
        <taxon>Tracheophyta</taxon>
        <taxon>Spermatophyta</taxon>
        <taxon>Magnoliopsida</taxon>
        <taxon>eudicotyledons</taxon>
        <taxon>Gunneridae</taxon>
        <taxon>Pentapetalae</taxon>
        <taxon>asterids</taxon>
        <taxon>lamiids</taxon>
        <taxon>Lamiales</taxon>
        <taxon>Phrymaceae</taxon>
        <taxon>Erythranthe</taxon>
    </lineage>
</organism>
<dbReference type="EMBL" id="KI630371">
    <property type="protein sequence ID" value="EYU40907.1"/>
    <property type="molecule type" value="Genomic_DNA"/>
</dbReference>
<evidence type="ECO:0000313" key="2">
    <source>
        <dbReference type="Proteomes" id="UP000030748"/>
    </source>
</evidence>
<dbReference type="GO" id="GO:0016071">
    <property type="term" value="P:mRNA metabolic process"/>
    <property type="evidence" value="ECO:0007669"/>
    <property type="project" value="UniProtKB-ARBA"/>
</dbReference>
<dbReference type="STRING" id="4155.A0A022RKE8"/>
<dbReference type="OrthoDB" id="1921042at2759"/>
<dbReference type="PANTHER" id="PTHR35306:SF1">
    <property type="entry name" value="VQ DOMAIN-CONTAINING PROTEIN"/>
    <property type="match status" value="1"/>
</dbReference>
<gene>
    <name evidence="1" type="ORF">MIMGU_mgv1a019539mg</name>
</gene>
<dbReference type="OMA" id="MEALVVF"/>
<protein>
    <submittedName>
        <fullName evidence="1">Uncharacterized protein</fullName>
    </submittedName>
</protein>
<dbReference type="PhylomeDB" id="A0A022RKE8"/>
<dbReference type="Proteomes" id="UP000030748">
    <property type="component" value="Unassembled WGS sequence"/>
</dbReference>
<reference evidence="1 2" key="1">
    <citation type="journal article" date="2013" name="Proc. Natl. Acad. Sci. U.S.A.">
        <title>Fine-scale variation in meiotic recombination in Mimulus inferred from population shotgun sequencing.</title>
        <authorList>
            <person name="Hellsten U."/>
            <person name="Wright K.M."/>
            <person name="Jenkins J."/>
            <person name="Shu S."/>
            <person name="Yuan Y."/>
            <person name="Wessler S.R."/>
            <person name="Schmutz J."/>
            <person name="Willis J.H."/>
            <person name="Rokhsar D.S."/>
        </authorList>
    </citation>
    <scope>NUCLEOTIDE SEQUENCE [LARGE SCALE GENOMIC DNA]</scope>
    <source>
        <strain evidence="2">cv. DUN x IM62</strain>
    </source>
</reference>
<dbReference type="PANTHER" id="PTHR35306">
    <property type="entry name" value="BNAA03G57290D PROTEIN"/>
    <property type="match status" value="1"/>
</dbReference>
<keyword evidence="2" id="KW-1185">Reference proteome</keyword>
<dbReference type="InterPro" id="IPR028322">
    <property type="entry name" value="PNRC-like_rgn"/>
</dbReference>
<proteinExistence type="predicted"/>
<evidence type="ECO:0000313" key="1">
    <source>
        <dbReference type="EMBL" id="EYU40907.1"/>
    </source>
</evidence>
<accession>A0A022RKE8</accession>
<dbReference type="KEGG" id="egt:105954109"/>
<dbReference type="eggNOG" id="ENOG502S08M">
    <property type="taxonomic scope" value="Eukaryota"/>
</dbReference>